<protein>
    <submittedName>
        <fullName evidence="1">Anaerobic sulfatase maturase</fullName>
    </submittedName>
</protein>
<dbReference type="Proteomes" id="UP001354073">
    <property type="component" value="Unassembled WGS sequence"/>
</dbReference>
<dbReference type="EMBL" id="JAVHXJ020000079">
    <property type="protein sequence ID" value="MGI1899010.1"/>
    <property type="molecule type" value="Genomic_DNA"/>
</dbReference>
<comment type="caution">
    <text evidence="1">The sequence shown here is derived from an EMBL/GenBank/DDBJ whole genome shotgun (WGS) entry which is preliminary data.</text>
</comment>
<evidence type="ECO:0000313" key="1">
    <source>
        <dbReference type="EMBL" id="MGI1899010.1"/>
    </source>
</evidence>
<name>A0ACC7RCV9_9VIBR</name>
<organism evidence="1 2">
    <name type="scientific">Vibrio campbellii</name>
    <dbReference type="NCBI Taxonomy" id="680"/>
    <lineage>
        <taxon>Bacteria</taxon>
        <taxon>Pseudomonadati</taxon>
        <taxon>Pseudomonadota</taxon>
        <taxon>Gammaproteobacteria</taxon>
        <taxon>Vibrionales</taxon>
        <taxon>Vibrionaceae</taxon>
        <taxon>Vibrio</taxon>
    </lineage>
</organism>
<accession>A0ACC7RCV9</accession>
<gene>
    <name evidence="1" type="ORF">REH74_015880</name>
</gene>
<sequence length="424" mass="49050">MRFESLKRTLDCPPLKLPIKQSNETYRFHTMIKPSGSQCNLDCQYCFYLHKQSLLDQPSRPRLSDHMLELHIKQYIEAQTGDEVVFSWQGGEPTLMGLDFFRRVVELQTRYKKKHQRIENDLQTNGIALNEQWCAFLKDHNFLVGLSIDGPKALHDVYRYSKGKHGSHDKVMRAITLLHKHEIPFSALCVVNSTNVEHPLAVYRFLRDHVNARTIQFIPCVEKTDFTTCAPNKGSEQRLVTKDSPQSKPTHPDSIVTSWSVDSAKWGYFLNAIWDEWFAKDFGKVFVDQFENLVSILLGYGSQKCVTSQICGKNLAIEHNGDLYSCDHFVYPEYQLGNIQDVHQGDLAFSQRQKDFAYAKHQTLPKYCRECPFLKLCWGHCPKDRFLLTPDGEPGLQYLCSGLQAFYQHSTKDYPLLVSRLREN</sequence>
<reference evidence="1" key="1">
    <citation type="submission" date="2024-11" db="EMBL/GenBank/DDBJ databases">
        <title>Identification of new Vibrio campbellii strains harboring the pVA1 plasmid isolated from Penaeus vannamei postlarvae affected by outbreaks of acute hepatopancreatic necrosis disease (AHPND) in Mexico.</title>
        <authorList>
            <person name="Gomez-Gil B."/>
            <person name="Enciso-Ibarra J."/>
        </authorList>
    </citation>
    <scope>NUCLEOTIDE SEQUENCE</scope>
    <source>
        <strain evidence="1">M270204</strain>
    </source>
</reference>
<evidence type="ECO:0000313" key="2">
    <source>
        <dbReference type="Proteomes" id="UP001354073"/>
    </source>
</evidence>
<proteinExistence type="predicted"/>